<dbReference type="EMBL" id="DSDK01000370">
    <property type="protein sequence ID" value="HDR51308.1"/>
    <property type="molecule type" value="Genomic_DNA"/>
</dbReference>
<dbReference type="InterPro" id="IPR036163">
    <property type="entry name" value="HMA_dom_sf"/>
</dbReference>
<dbReference type="Proteomes" id="UP000886047">
    <property type="component" value="Unassembled WGS sequence"/>
</dbReference>
<dbReference type="Pfam" id="PF00403">
    <property type="entry name" value="HMA"/>
    <property type="match status" value="1"/>
</dbReference>
<organism evidence="2">
    <name type="scientific">Mariniphaga anaerophila</name>
    <dbReference type="NCBI Taxonomy" id="1484053"/>
    <lineage>
        <taxon>Bacteria</taxon>
        <taxon>Pseudomonadati</taxon>
        <taxon>Bacteroidota</taxon>
        <taxon>Bacteroidia</taxon>
        <taxon>Marinilabiliales</taxon>
        <taxon>Prolixibacteraceae</taxon>
        <taxon>Mariniphaga</taxon>
    </lineage>
</organism>
<dbReference type="PROSITE" id="PS50846">
    <property type="entry name" value="HMA_2"/>
    <property type="match status" value="1"/>
</dbReference>
<comment type="caution">
    <text evidence="2">The sequence shown here is derived from an EMBL/GenBank/DDBJ whole genome shotgun (WGS) entry which is preliminary data.</text>
</comment>
<feature type="domain" description="HMA" evidence="1">
    <location>
        <begin position="27"/>
        <end position="93"/>
    </location>
</feature>
<dbReference type="InterPro" id="IPR006121">
    <property type="entry name" value="HMA_dom"/>
</dbReference>
<reference evidence="2" key="1">
    <citation type="journal article" date="2020" name="mSystems">
        <title>Genome- and Community-Level Interaction Insights into Carbon Utilization and Element Cycling Functions of Hydrothermarchaeota in Hydrothermal Sediment.</title>
        <authorList>
            <person name="Zhou Z."/>
            <person name="Liu Y."/>
            <person name="Xu W."/>
            <person name="Pan J."/>
            <person name="Luo Z.H."/>
            <person name="Li M."/>
        </authorList>
    </citation>
    <scope>NUCLEOTIDE SEQUENCE [LARGE SCALE GENOMIC DNA]</scope>
    <source>
        <strain evidence="2">SpSt-1217</strain>
    </source>
</reference>
<dbReference type="AlphaFoldDB" id="A0A831PQ44"/>
<accession>A0A831PQ44</accession>
<sequence length="123" mass="14432">MKQFGILLMILMLGGLTSEISAQKKGRAVVCFQSDMDCINCEETIYEHLRFEKGVKDLKVDHVSNTIFIEFVEKRNDEKELAKVIEKKGFKADKITREKYNDLLEQVKEHGHEHDHETHRERN</sequence>
<dbReference type="SUPFAM" id="SSF55008">
    <property type="entry name" value="HMA, heavy metal-associated domain"/>
    <property type="match status" value="1"/>
</dbReference>
<dbReference type="Gene3D" id="3.30.70.100">
    <property type="match status" value="1"/>
</dbReference>
<dbReference type="CDD" id="cd00371">
    <property type="entry name" value="HMA"/>
    <property type="match status" value="1"/>
</dbReference>
<evidence type="ECO:0000259" key="1">
    <source>
        <dbReference type="PROSITE" id="PS50846"/>
    </source>
</evidence>
<evidence type="ECO:0000313" key="2">
    <source>
        <dbReference type="EMBL" id="HDR51308.1"/>
    </source>
</evidence>
<protein>
    <submittedName>
        <fullName evidence="2">Heavy-metal-associated domain-containing protein</fullName>
    </submittedName>
</protein>
<gene>
    <name evidence="2" type="ORF">ENN90_06770</name>
</gene>
<name>A0A831PQ44_9BACT</name>
<proteinExistence type="predicted"/>
<dbReference type="GO" id="GO:0046872">
    <property type="term" value="F:metal ion binding"/>
    <property type="evidence" value="ECO:0007669"/>
    <property type="project" value="InterPro"/>
</dbReference>